<dbReference type="PANTHER" id="PTHR31121:SF6">
    <property type="entry name" value="ALPHA-1,2 MANNOSYLTRANSFERASE KTR1"/>
    <property type="match status" value="1"/>
</dbReference>
<proteinExistence type="inferred from homology"/>
<comment type="similarity">
    <text evidence="2">Belongs to the glycosyltransferase 15 family.</text>
</comment>
<evidence type="ECO:0000256" key="4">
    <source>
        <dbReference type="ARBA" id="ARBA00022679"/>
    </source>
</evidence>
<dbReference type="FunFam" id="3.90.550.10:FF:000051">
    <property type="entry name" value="Alpha-1,2-mannosyltransferase (Ktr4)"/>
    <property type="match status" value="1"/>
</dbReference>
<evidence type="ECO:0000313" key="8">
    <source>
        <dbReference type="Proteomes" id="UP000094336"/>
    </source>
</evidence>
<dbReference type="EMBL" id="KV454426">
    <property type="protein sequence ID" value="ODQ82824.1"/>
    <property type="molecule type" value="Genomic_DNA"/>
</dbReference>
<keyword evidence="8" id="KW-1185">Reference proteome</keyword>
<dbReference type="InterPro" id="IPR002685">
    <property type="entry name" value="Glyco_trans_15"/>
</dbReference>
<dbReference type="AlphaFoldDB" id="A0A1E3QZ41"/>
<evidence type="ECO:0000256" key="2">
    <source>
        <dbReference type="ARBA" id="ARBA00007677"/>
    </source>
</evidence>
<keyword evidence="3" id="KW-0328">Glycosyltransferase</keyword>
<evidence type="ECO:0000256" key="3">
    <source>
        <dbReference type="ARBA" id="ARBA00022676"/>
    </source>
</evidence>
<evidence type="ECO:0000256" key="1">
    <source>
        <dbReference type="ARBA" id="ARBA00004606"/>
    </source>
</evidence>
<dbReference type="PIRSF" id="PIRSF018153">
    <property type="entry name" value="Glyco_trans_15"/>
    <property type="match status" value="1"/>
</dbReference>
<evidence type="ECO:0000256" key="5">
    <source>
        <dbReference type="ARBA" id="ARBA00022968"/>
    </source>
</evidence>
<evidence type="ECO:0000256" key="6">
    <source>
        <dbReference type="PIRSR" id="PIRSR018153-1"/>
    </source>
</evidence>
<reference evidence="8" key="1">
    <citation type="submission" date="2016-05" db="EMBL/GenBank/DDBJ databases">
        <title>Comparative genomics of biotechnologically important yeasts.</title>
        <authorList>
            <consortium name="DOE Joint Genome Institute"/>
            <person name="Riley R."/>
            <person name="Haridas S."/>
            <person name="Wolfe K.H."/>
            <person name="Lopes M.R."/>
            <person name="Hittinger C.T."/>
            <person name="Goker M."/>
            <person name="Salamov A."/>
            <person name="Wisecaver J."/>
            <person name="Long T.M."/>
            <person name="Aerts A.L."/>
            <person name="Barry K."/>
            <person name="Choi C."/>
            <person name="Clum A."/>
            <person name="Coughlan A.Y."/>
            <person name="Deshpande S."/>
            <person name="Douglass A.P."/>
            <person name="Hanson S.J."/>
            <person name="Klenk H.-P."/>
            <person name="Labutti K."/>
            <person name="Lapidus A."/>
            <person name="Lindquist E."/>
            <person name="Lipzen A."/>
            <person name="Meier-Kolthoff J.P."/>
            <person name="Ohm R.A."/>
            <person name="Otillar R.P."/>
            <person name="Pangilinan J."/>
            <person name="Peng Y."/>
            <person name="Rokas A."/>
            <person name="Rosa C.A."/>
            <person name="Scheuner C."/>
            <person name="Sibirny A.A."/>
            <person name="Slot J.C."/>
            <person name="Stielow J.B."/>
            <person name="Sun H."/>
            <person name="Kurtzman C.P."/>
            <person name="Blackwell M."/>
            <person name="Grigoriev I.V."/>
            <person name="Jeffries T.W."/>
        </authorList>
    </citation>
    <scope>NUCLEOTIDE SEQUENCE [LARGE SCALE GENOMIC DNA]</scope>
    <source>
        <strain evidence="8">NRRL Y-12698</strain>
    </source>
</reference>
<keyword evidence="4 7" id="KW-0808">Transferase</keyword>
<dbReference type="RefSeq" id="XP_018988152.1">
    <property type="nucleotide sequence ID" value="XM_019130710.1"/>
</dbReference>
<dbReference type="GO" id="GO:0000032">
    <property type="term" value="P:cell wall mannoprotein biosynthetic process"/>
    <property type="evidence" value="ECO:0007669"/>
    <property type="project" value="TreeGrafter"/>
</dbReference>
<dbReference type="Proteomes" id="UP000094336">
    <property type="component" value="Unassembled WGS sequence"/>
</dbReference>
<dbReference type="GO" id="GO:0006493">
    <property type="term" value="P:protein O-linked glycosylation"/>
    <property type="evidence" value="ECO:0007669"/>
    <property type="project" value="TreeGrafter"/>
</dbReference>
<keyword evidence="5" id="KW-0812">Transmembrane</keyword>
<name>A0A1E3QZ41_9ASCO</name>
<dbReference type="GO" id="GO:0006487">
    <property type="term" value="P:protein N-linked glycosylation"/>
    <property type="evidence" value="ECO:0007669"/>
    <property type="project" value="TreeGrafter"/>
</dbReference>
<dbReference type="SUPFAM" id="SSF53448">
    <property type="entry name" value="Nucleotide-diphospho-sugar transferases"/>
    <property type="match status" value="1"/>
</dbReference>
<dbReference type="GeneID" id="30148563"/>
<comment type="subcellular location">
    <subcellularLocation>
        <location evidence="1">Membrane</location>
        <topology evidence="1">Single-pass type II membrane protein</topology>
    </subcellularLocation>
</comment>
<dbReference type="InterPro" id="IPR029044">
    <property type="entry name" value="Nucleotide-diphossugar_trans"/>
</dbReference>
<evidence type="ECO:0000313" key="7">
    <source>
        <dbReference type="EMBL" id="ODQ82824.1"/>
    </source>
</evidence>
<keyword evidence="5" id="KW-0735">Signal-anchor</keyword>
<dbReference type="GO" id="GO:0016020">
    <property type="term" value="C:membrane"/>
    <property type="evidence" value="ECO:0007669"/>
    <property type="project" value="UniProtKB-SubCell"/>
</dbReference>
<dbReference type="Gene3D" id="3.90.550.10">
    <property type="entry name" value="Spore Coat Polysaccharide Biosynthesis Protein SpsA, Chain A"/>
    <property type="match status" value="1"/>
</dbReference>
<dbReference type="OrthoDB" id="439943at2759"/>
<organism evidence="7 8">
    <name type="scientific">Babjeviella inositovora NRRL Y-12698</name>
    <dbReference type="NCBI Taxonomy" id="984486"/>
    <lineage>
        <taxon>Eukaryota</taxon>
        <taxon>Fungi</taxon>
        <taxon>Dikarya</taxon>
        <taxon>Ascomycota</taxon>
        <taxon>Saccharomycotina</taxon>
        <taxon>Pichiomycetes</taxon>
        <taxon>Serinales incertae sedis</taxon>
        <taxon>Babjeviella</taxon>
    </lineage>
</organism>
<feature type="active site" description="Nucleophile" evidence="6">
    <location>
        <position position="238"/>
    </location>
</feature>
<protein>
    <submittedName>
        <fullName evidence="7">Glycosyltransferase family 15 protein</fullName>
    </submittedName>
</protein>
<accession>A0A1E3QZ41</accession>
<sequence>MERVNDIDLGKFKVWNAITGTKQETKISATFFSLVRNSELQGMLDSIKYLNERFDNAKYGYSWVFANEEPFLETFIAAVRSAFTSGTPHFVQIPTEYWSYPDFIDQDKAAKERAKLDRERVMYAKSESYRHMCRFNSGFFFELDVMQQFRYYWRVEPNIKFQCDLPTDLFQEMADGGYVYGWTMSMPEGRKTVVGLWEASKKFFEENPSYVHPNNSMQWVSSSDGSEYNMCHYWSNFELGDMEFFRSDAYREYFKALDRTGGYFYSRWGDAPVHSIAVSFLADKLKIRHFDNTGYYHKPNQGCPMDDQLRKDLHCDCEPTKEWTWHKFSCTQQFYKLSGLEIPKLEPAEEYYVD</sequence>
<dbReference type="PANTHER" id="PTHR31121">
    <property type="entry name" value="ALPHA-1,2 MANNOSYLTRANSFERASE KTR1"/>
    <property type="match status" value="1"/>
</dbReference>
<dbReference type="GO" id="GO:0005794">
    <property type="term" value="C:Golgi apparatus"/>
    <property type="evidence" value="ECO:0007669"/>
    <property type="project" value="TreeGrafter"/>
</dbReference>
<gene>
    <name evidence="7" type="ORF">BABINDRAFT_170003</name>
</gene>
<dbReference type="GO" id="GO:0000026">
    <property type="term" value="F:alpha-1,2-mannosyltransferase activity"/>
    <property type="evidence" value="ECO:0007669"/>
    <property type="project" value="TreeGrafter"/>
</dbReference>
<dbReference type="Pfam" id="PF01793">
    <property type="entry name" value="Glyco_transf_15"/>
    <property type="match status" value="1"/>
</dbReference>